<proteinExistence type="predicted"/>
<organism evidence="2 3">
    <name type="scientific">Ancylobacter koreensis</name>
    <dbReference type="NCBI Taxonomy" id="266121"/>
    <lineage>
        <taxon>Bacteria</taxon>
        <taxon>Pseudomonadati</taxon>
        <taxon>Pseudomonadota</taxon>
        <taxon>Alphaproteobacteria</taxon>
        <taxon>Hyphomicrobiales</taxon>
        <taxon>Xanthobacteraceae</taxon>
        <taxon>Ancylobacter</taxon>
    </lineage>
</organism>
<dbReference type="EMBL" id="JALKCG010000001">
    <property type="protein sequence ID" value="MCK0207769.1"/>
    <property type="molecule type" value="Genomic_DNA"/>
</dbReference>
<dbReference type="Proteomes" id="UP001202867">
    <property type="component" value="Unassembled WGS sequence"/>
</dbReference>
<evidence type="ECO:0000256" key="1">
    <source>
        <dbReference type="SAM" id="Phobius"/>
    </source>
</evidence>
<reference evidence="2 3" key="1">
    <citation type="submission" date="2022-04" db="EMBL/GenBank/DDBJ databases">
        <authorList>
            <person name="Grouzdev D.S."/>
            <person name="Pantiukh K.S."/>
            <person name="Krutkina M.S."/>
        </authorList>
    </citation>
    <scope>NUCLEOTIDE SEQUENCE [LARGE SCALE GENOMIC DNA]</scope>
    <source>
        <strain evidence="2 3">Jip08</strain>
    </source>
</reference>
<accession>A0ABT0DKS6</accession>
<evidence type="ECO:0000313" key="2">
    <source>
        <dbReference type="EMBL" id="MCK0207769.1"/>
    </source>
</evidence>
<sequence length="131" mass="13603">MAALEPNVVALAWFALFSTLCCVGFLILSGSFPLNAARERGQASSPALALLNGALMLMLGGLTLAFGLIELRLTSVIVVAGLAFLFAPASFEIWPERWKDGRAVLAIMAVAQIGALAALYSIGGDVLAPVV</sequence>
<feature type="transmembrane region" description="Helical" evidence="1">
    <location>
        <begin position="12"/>
        <end position="35"/>
    </location>
</feature>
<gene>
    <name evidence="2" type="ORF">MWN33_06935</name>
</gene>
<dbReference type="RefSeq" id="WP_247199696.1">
    <property type="nucleotide sequence ID" value="NZ_JALKCG010000001.1"/>
</dbReference>
<keyword evidence="3" id="KW-1185">Reference proteome</keyword>
<comment type="caution">
    <text evidence="2">The sequence shown here is derived from an EMBL/GenBank/DDBJ whole genome shotgun (WGS) entry which is preliminary data.</text>
</comment>
<keyword evidence="1" id="KW-0812">Transmembrane</keyword>
<keyword evidence="1" id="KW-0472">Membrane</keyword>
<evidence type="ECO:0000313" key="3">
    <source>
        <dbReference type="Proteomes" id="UP001202867"/>
    </source>
</evidence>
<feature type="transmembrane region" description="Helical" evidence="1">
    <location>
        <begin position="47"/>
        <end position="67"/>
    </location>
</feature>
<name>A0ABT0DKS6_9HYPH</name>
<feature type="transmembrane region" description="Helical" evidence="1">
    <location>
        <begin position="73"/>
        <end position="91"/>
    </location>
</feature>
<reference evidence="3" key="2">
    <citation type="submission" date="2023-07" db="EMBL/GenBank/DDBJ databases">
        <title>Ancylobacter moscoviensis sp. nov., facultatively methylotrophic bacteria from activated sludge and the reclassification of Starkeya novella (Starkey 1934) Kelly et al. 2000 as Ancylobacter novellus comb. nov., Starkeya koreensis Im et al. 2006 as Ancylobacter koreensis comb.nov., Angulomicrobium tetraedrale Vasil'eva et al. 1986 as Ancylobacter tetraedralis comb. nov., Angulomicrobium amanitiforme Fritz et al. 2004 as Ancylobacter amanitiformis comb. nov. and Methylorhabdus multivorans Doronina et al. 1996 as Ancylobacter multivorans comb. nov. and emended description of the genus Ancylobacter.</title>
        <authorList>
            <person name="Doronina N."/>
            <person name="Chemodurova A."/>
            <person name="Grouzdev D."/>
            <person name="Koziaeva V."/>
            <person name="Shi W."/>
            <person name="Wu L."/>
            <person name="Kaparullina E."/>
        </authorList>
    </citation>
    <scope>NUCLEOTIDE SEQUENCE [LARGE SCALE GENOMIC DNA]</scope>
    <source>
        <strain evidence="3">Jip08</strain>
    </source>
</reference>
<keyword evidence="1" id="KW-1133">Transmembrane helix</keyword>
<protein>
    <submittedName>
        <fullName evidence="2">Uncharacterized protein</fullName>
    </submittedName>
</protein>
<feature type="transmembrane region" description="Helical" evidence="1">
    <location>
        <begin position="103"/>
        <end position="122"/>
    </location>
</feature>